<gene>
    <name evidence="1" type="ORF">HMPREF9094_2289</name>
</gene>
<evidence type="ECO:0000313" key="2">
    <source>
        <dbReference type="Proteomes" id="UP000005392"/>
    </source>
</evidence>
<comment type="caution">
    <text evidence="1">The sequence shown here is derived from an EMBL/GenBank/DDBJ whole genome shotgun (WGS) entry which is preliminary data.</text>
</comment>
<dbReference type="AlphaFoldDB" id="F9EQT4"/>
<proteinExistence type="predicted"/>
<dbReference type="PATRIC" id="fig|997347.4.peg.2085"/>
<dbReference type="Proteomes" id="UP000005392">
    <property type="component" value="Unassembled WGS sequence"/>
</dbReference>
<protein>
    <submittedName>
        <fullName evidence="1">Uncharacterized protein</fullName>
    </submittedName>
</protein>
<keyword evidence="2" id="KW-1185">Reference proteome</keyword>
<name>F9EQT4_9FUSO</name>
<reference evidence="1 2" key="1">
    <citation type="submission" date="2011-05" db="EMBL/GenBank/DDBJ databases">
        <authorList>
            <person name="Muzny D."/>
            <person name="Qin X."/>
            <person name="Deng J."/>
            <person name="Jiang H."/>
            <person name="Liu Y."/>
            <person name="Qu J."/>
            <person name="Song X.-Z."/>
            <person name="Zhang L."/>
            <person name="Thornton R."/>
            <person name="Coyle M."/>
            <person name="Francisco L."/>
            <person name="Jackson L."/>
            <person name="Javaid M."/>
            <person name="Korchina V."/>
            <person name="Kovar C."/>
            <person name="Mata R."/>
            <person name="Mathew T."/>
            <person name="Ngo R."/>
            <person name="Nguyen L."/>
            <person name="Nguyen N."/>
            <person name="Okwuonu G."/>
            <person name="Ongeri F."/>
            <person name="Pham C."/>
            <person name="Simmons D."/>
            <person name="Wilczek-Boney K."/>
            <person name="Hale W."/>
            <person name="Jakkamsetti A."/>
            <person name="Pham P."/>
            <person name="Ruth R."/>
            <person name="San Lucas F."/>
            <person name="Warren J."/>
            <person name="Zhang J."/>
            <person name="Zhao Z."/>
            <person name="Zhou C."/>
            <person name="Zhu D."/>
            <person name="Lee S."/>
            <person name="Bess C."/>
            <person name="Blankenburg K."/>
            <person name="Forbes L."/>
            <person name="Fu Q."/>
            <person name="Gubbala S."/>
            <person name="Hirani K."/>
            <person name="Jayaseelan J.C."/>
            <person name="Lara F."/>
            <person name="Munidasa M."/>
            <person name="Palculict T."/>
            <person name="Patil S."/>
            <person name="Pu L.-L."/>
            <person name="Saada N."/>
            <person name="Tang L."/>
            <person name="Weissenberger G."/>
            <person name="Zhu Y."/>
            <person name="Hemphill L."/>
            <person name="Shang Y."/>
            <person name="Youmans B."/>
            <person name="Ayvaz T."/>
            <person name="Ross M."/>
            <person name="Santibanez J."/>
            <person name="Aqrawi P."/>
            <person name="Gross S."/>
            <person name="Joshi V."/>
            <person name="Fowler G."/>
            <person name="Nazareth L."/>
            <person name="Reid J."/>
            <person name="Worley K."/>
            <person name="Petrosino J."/>
            <person name="Highlander S."/>
            <person name="Gibbs R."/>
        </authorList>
    </citation>
    <scope>NUCLEOTIDE SEQUENCE [LARGE SCALE GENOMIC DNA]</scope>
    <source>
        <strain evidence="1 2">ATCC 51191</strain>
    </source>
</reference>
<accession>F9EQT4</accession>
<evidence type="ECO:0000313" key="1">
    <source>
        <dbReference type="EMBL" id="EGQ78685.1"/>
    </source>
</evidence>
<dbReference type="HOGENOM" id="CLU_3099153_0_0_0"/>
<dbReference type="EMBL" id="AFQD01000448">
    <property type="protein sequence ID" value="EGQ78685.1"/>
    <property type="molecule type" value="Genomic_DNA"/>
</dbReference>
<sequence>MFIIITSYKYFIIKAYSKPNNIGKIIIQIEDNLYNLKKYIQQYRRKNNYSY</sequence>
<organism evidence="1 2">
    <name type="scientific">Fusobacterium animalis ATCC 51191</name>
    <dbReference type="NCBI Taxonomy" id="997347"/>
    <lineage>
        <taxon>Bacteria</taxon>
        <taxon>Fusobacteriati</taxon>
        <taxon>Fusobacteriota</taxon>
        <taxon>Fusobacteriia</taxon>
        <taxon>Fusobacteriales</taxon>
        <taxon>Fusobacteriaceae</taxon>
        <taxon>Fusobacterium</taxon>
    </lineage>
</organism>